<keyword evidence="1" id="KW-0472">Membrane</keyword>
<gene>
    <name evidence="2" type="ORF">IAD04_06060</name>
</gene>
<evidence type="ECO:0000313" key="3">
    <source>
        <dbReference type="Proteomes" id="UP000886893"/>
    </source>
</evidence>
<sequence length="167" mass="18224">MKVIVTNEKYGEFVYEESVWTGKKELFLNGEKLEKNSKNVFFMSNGDAVYLKGNSLSGVHITINGETFILLVALKWYDILLSLLPFILVLIWGNSRYLVNIVPIIGGVIGGGLGGGIGGLFSGLGAAINVFLSRNIKNIWLKIALTILVTGLTFLICYLIALIIIGI</sequence>
<reference evidence="2" key="1">
    <citation type="submission" date="2020-10" db="EMBL/GenBank/DDBJ databases">
        <authorList>
            <person name="Gilroy R."/>
        </authorList>
    </citation>
    <scope>NUCLEOTIDE SEQUENCE</scope>
    <source>
        <strain evidence="2">14508</strain>
    </source>
</reference>
<reference evidence="2" key="2">
    <citation type="journal article" date="2021" name="PeerJ">
        <title>Extensive microbial diversity within the chicken gut microbiome revealed by metagenomics and culture.</title>
        <authorList>
            <person name="Gilroy R."/>
            <person name="Ravi A."/>
            <person name="Getino M."/>
            <person name="Pursley I."/>
            <person name="Horton D.L."/>
            <person name="Alikhan N.F."/>
            <person name="Baker D."/>
            <person name="Gharbi K."/>
            <person name="Hall N."/>
            <person name="Watson M."/>
            <person name="Adriaenssens E.M."/>
            <person name="Foster-Nyarko E."/>
            <person name="Jarju S."/>
            <person name="Secka A."/>
            <person name="Antonio M."/>
            <person name="Oren A."/>
            <person name="Chaudhuri R.R."/>
            <person name="La Ragione R."/>
            <person name="Hildebrand F."/>
            <person name="Pallen M.J."/>
        </authorList>
    </citation>
    <scope>NUCLEOTIDE SEQUENCE</scope>
    <source>
        <strain evidence="2">14508</strain>
    </source>
</reference>
<keyword evidence="1" id="KW-0812">Transmembrane</keyword>
<feature type="transmembrane region" description="Helical" evidence="1">
    <location>
        <begin position="68"/>
        <end position="92"/>
    </location>
</feature>
<keyword evidence="1" id="KW-1133">Transmembrane helix</keyword>
<evidence type="ECO:0000313" key="2">
    <source>
        <dbReference type="EMBL" id="HIT17916.1"/>
    </source>
</evidence>
<organism evidence="2 3">
    <name type="scientific">Candidatus Caccosoma faecigallinarum</name>
    <dbReference type="NCBI Taxonomy" id="2840720"/>
    <lineage>
        <taxon>Bacteria</taxon>
        <taxon>Bacillati</taxon>
        <taxon>Bacillota</taxon>
        <taxon>Bacillota incertae sedis</taxon>
        <taxon>Candidatus Caccosoma</taxon>
    </lineage>
</organism>
<dbReference type="EMBL" id="DVKI01000191">
    <property type="protein sequence ID" value="HIT17916.1"/>
    <property type="molecule type" value="Genomic_DNA"/>
</dbReference>
<feature type="transmembrane region" description="Helical" evidence="1">
    <location>
        <begin position="104"/>
        <end position="132"/>
    </location>
</feature>
<comment type="caution">
    <text evidence="2">The sequence shown here is derived from an EMBL/GenBank/DDBJ whole genome shotgun (WGS) entry which is preliminary data.</text>
</comment>
<dbReference type="AlphaFoldDB" id="A0A9D1GA72"/>
<accession>A0A9D1GA72</accession>
<proteinExistence type="predicted"/>
<protein>
    <submittedName>
        <fullName evidence="2">Uncharacterized protein</fullName>
    </submittedName>
</protein>
<feature type="transmembrane region" description="Helical" evidence="1">
    <location>
        <begin position="139"/>
        <end position="165"/>
    </location>
</feature>
<name>A0A9D1GA72_9FIRM</name>
<dbReference type="Proteomes" id="UP000886893">
    <property type="component" value="Unassembled WGS sequence"/>
</dbReference>
<evidence type="ECO:0000256" key="1">
    <source>
        <dbReference type="SAM" id="Phobius"/>
    </source>
</evidence>